<feature type="binding site" evidence="11">
    <location>
        <begin position="10"/>
        <end position="17"/>
    </location>
    <ligand>
        <name>ATP</name>
        <dbReference type="ChEBI" id="CHEBI:30616"/>
    </ligand>
</feature>
<dbReference type="InterPro" id="IPR027417">
    <property type="entry name" value="P-loop_NTPase"/>
</dbReference>
<accession>A0A6B3NCV6</accession>
<dbReference type="EMBL" id="JAAHFQ010000063">
    <property type="protein sequence ID" value="NER26988.1"/>
    <property type="molecule type" value="Genomic_DNA"/>
</dbReference>
<dbReference type="CDD" id="cd01672">
    <property type="entry name" value="TMPK"/>
    <property type="match status" value="1"/>
</dbReference>
<dbReference type="InterPro" id="IPR039430">
    <property type="entry name" value="Thymidylate_kin-like_dom"/>
</dbReference>
<dbReference type="EC" id="2.7.4.9" evidence="2 11"/>
<evidence type="ECO:0000259" key="12">
    <source>
        <dbReference type="Pfam" id="PF02223"/>
    </source>
</evidence>
<name>A0A6B3NCV6_9CYAN</name>
<dbReference type="PANTHER" id="PTHR10344:SF4">
    <property type="entry name" value="UMP-CMP KINASE 2, MITOCHONDRIAL"/>
    <property type="match status" value="1"/>
</dbReference>
<dbReference type="NCBIfam" id="TIGR00041">
    <property type="entry name" value="DTMP_kinase"/>
    <property type="match status" value="1"/>
</dbReference>
<proteinExistence type="inferred from homology"/>
<evidence type="ECO:0000256" key="4">
    <source>
        <dbReference type="ARBA" id="ARBA00022679"/>
    </source>
</evidence>
<dbReference type="GO" id="GO:0006233">
    <property type="term" value="P:dTDP biosynthetic process"/>
    <property type="evidence" value="ECO:0007669"/>
    <property type="project" value="InterPro"/>
</dbReference>
<dbReference type="PANTHER" id="PTHR10344">
    <property type="entry name" value="THYMIDYLATE KINASE"/>
    <property type="match status" value="1"/>
</dbReference>
<evidence type="ECO:0000313" key="13">
    <source>
        <dbReference type="EMBL" id="NER26988.1"/>
    </source>
</evidence>
<dbReference type="GO" id="GO:0006235">
    <property type="term" value="P:dTTP biosynthetic process"/>
    <property type="evidence" value="ECO:0007669"/>
    <property type="project" value="UniProtKB-UniRule"/>
</dbReference>
<dbReference type="SUPFAM" id="SSF52540">
    <property type="entry name" value="P-loop containing nucleoside triphosphate hydrolases"/>
    <property type="match status" value="1"/>
</dbReference>
<reference evidence="13" key="1">
    <citation type="submission" date="2019-11" db="EMBL/GenBank/DDBJ databases">
        <title>Genomic insights into an expanded diversity of filamentous marine cyanobacteria reveals the extraordinary biosynthetic potential of Moorea and Okeania.</title>
        <authorList>
            <person name="Ferreira Leao T."/>
            <person name="Wang M."/>
            <person name="Moss N."/>
            <person name="Da Silva R."/>
            <person name="Sanders J."/>
            <person name="Nurk S."/>
            <person name="Gurevich A."/>
            <person name="Humphrey G."/>
            <person name="Reher R."/>
            <person name="Zhu Q."/>
            <person name="Belda-Ferre P."/>
            <person name="Glukhov E."/>
            <person name="Rex R."/>
            <person name="Dorrestein P.C."/>
            <person name="Knight R."/>
            <person name="Pevzner P."/>
            <person name="Gerwick W.H."/>
            <person name="Gerwick L."/>
        </authorList>
    </citation>
    <scope>NUCLEOTIDE SEQUENCE</scope>
    <source>
        <strain evidence="13">SIO1C4</strain>
    </source>
</reference>
<keyword evidence="4 11" id="KW-0808">Transferase</keyword>
<evidence type="ECO:0000256" key="7">
    <source>
        <dbReference type="ARBA" id="ARBA00022777"/>
    </source>
</evidence>
<dbReference type="InterPro" id="IPR018095">
    <property type="entry name" value="Thymidylate_kin_CS"/>
</dbReference>
<evidence type="ECO:0000256" key="8">
    <source>
        <dbReference type="ARBA" id="ARBA00022840"/>
    </source>
</evidence>
<organism evidence="13">
    <name type="scientific">Symploca sp. SIO1C4</name>
    <dbReference type="NCBI Taxonomy" id="2607765"/>
    <lineage>
        <taxon>Bacteria</taxon>
        <taxon>Bacillati</taxon>
        <taxon>Cyanobacteriota</taxon>
        <taxon>Cyanophyceae</taxon>
        <taxon>Coleofasciculales</taxon>
        <taxon>Coleofasciculaceae</taxon>
        <taxon>Symploca</taxon>
    </lineage>
</organism>
<evidence type="ECO:0000256" key="11">
    <source>
        <dbReference type="HAMAP-Rule" id="MF_00165"/>
    </source>
</evidence>
<comment type="caution">
    <text evidence="13">The sequence shown here is derived from an EMBL/GenBank/DDBJ whole genome shotgun (WGS) entry which is preliminary data.</text>
</comment>
<dbReference type="InterPro" id="IPR018094">
    <property type="entry name" value="Thymidylate_kinase"/>
</dbReference>
<gene>
    <name evidence="11 13" type="primary">tmk</name>
    <name evidence="13" type="ORF">F6J89_04970</name>
</gene>
<keyword evidence="5 11" id="KW-0545">Nucleotide biosynthesis</keyword>
<protein>
    <recommendedName>
        <fullName evidence="3 11">Thymidylate kinase</fullName>
        <ecNumber evidence="2 11">2.7.4.9</ecNumber>
    </recommendedName>
    <alternativeName>
        <fullName evidence="11">dTMP kinase</fullName>
    </alternativeName>
</protein>
<feature type="domain" description="Thymidylate kinase-like" evidence="12">
    <location>
        <begin position="8"/>
        <end position="217"/>
    </location>
</feature>
<dbReference type="HAMAP" id="MF_00165">
    <property type="entry name" value="Thymidylate_kinase"/>
    <property type="match status" value="1"/>
</dbReference>
<comment type="catalytic activity">
    <reaction evidence="9 11">
        <text>dTMP + ATP = dTDP + ADP</text>
        <dbReference type="Rhea" id="RHEA:13517"/>
        <dbReference type="ChEBI" id="CHEBI:30616"/>
        <dbReference type="ChEBI" id="CHEBI:58369"/>
        <dbReference type="ChEBI" id="CHEBI:63528"/>
        <dbReference type="ChEBI" id="CHEBI:456216"/>
        <dbReference type="EC" id="2.7.4.9"/>
    </reaction>
</comment>
<keyword evidence="6 11" id="KW-0547">Nucleotide-binding</keyword>
<dbReference type="AlphaFoldDB" id="A0A6B3NCV6"/>
<dbReference type="Pfam" id="PF02223">
    <property type="entry name" value="Thymidylate_kin"/>
    <property type="match status" value="1"/>
</dbReference>
<sequence>MRGKLIVFEGVEGGGKTTQIQLCSQWLQASNLLTQLNTIQPQVSVVITKEPGGTSLGLGLRQLLLEEVSSNKPNNSKNPPIQERAELLLYAADRAQHVEEFIKPLLAEGAIILCDRYTDSTVAYQGYGRGLDLTLIDQLNQIATGGLESDLTIWLDVDVKIGLERAQKRGKTDRMEQASLAFHRRVQQGFESIYQQNPHRIVRVDASGSQAQVHCAIQEILHRHFNLSGYPSPSSPESSPE</sequence>
<dbReference type="FunFam" id="3.40.50.300:FF:000225">
    <property type="entry name" value="Thymidylate kinase"/>
    <property type="match status" value="1"/>
</dbReference>
<dbReference type="GO" id="GO:0005524">
    <property type="term" value="F:ATP binding"/>
    <property type="evidence" value="ECO:0007669"/>
    <property type="project" value="UniProtKB-UniRule"/>
</dbReference>
<dbReference type="GO" id="GO:0004798">
    <property type="term" value="F:dTMP kinase activity"/>
    <property type="evidence" value="ECO:0007669"/>
    <property type="project" value="UniProtKB-UniRule"/>
</dbReference>
<evidence type="ECO:0000256" key="6">
    <source>
        <dbReference type="ARBA" id="ARBA00022741"/>
    </source>
</evidence>
<keyword evidence="7 11" id="KW-0418">Kinase</keyword>
<evidence type="ECO:0000256" key="1">
    <source>
        <dbReference type="ARBA" id="ARBA00009776"/>
    </source>
</evidence>
<evidence type="ECO:0000256" key="5">
    <source>
        <dbReference type="ARBA" id="ARBA00022727"/>
    </source>
</evidence>
<dbReference type="PROSITE" id="PS01331">
    <property type="entry name" value="THYMIDYLATE_KINASE"/>
    <property type="match status" value="1"/>
</dbReference>
<comment type="similarity">
    <text evidence="1 11">Belongs to the thymidylate kinase family.</text>
</comment>
<evidence type="ECO:0000256" key="9">
    <source>
        <dbReference type="ARBA" id="ARBA00048743"/>
    </source>
</evidence>
<evidence type="ECO:0000256" key="2">
    <source>
        <dbReference type="ARBA" id="ARBA00012980"/>
    </source>
</evidence>
<dbReference type="Gene3D" id="3.40.50.300">
    <property type="entry name" value="P-loop containing nucleotide triphosphate hydrolases"/>
    <property type="match status" value="1"/>
</dbReference>
<dbReference type="GO" id="GO:0006227">
    <property type="term" value="P:dUDP biosynthetic process"/>
    <property type="evidence" value="ECO:0007669"/>
    <property type="project" value="TreeGrafter"/>
</dbReference>
<comment type="function">
    <text evidence="10 11">Phosphorylation of dTMP to form dTDP in both de novo and salvage pathways of dTTP synthesis.</text>
</comment>
<evidence type="ECO:0000256" key="3">
    <source>
        <dbReference type="ARBA" id="ARBA00017144"/>
    </source>
</evidence>
<keyword evidence="8 11" id="KW-0067">ATP-binding</keyword>
<evidence type="ECO:0000256" key="10">
    <source>
        <dbReference type="ARBA" id="ARBA00057735"/>
    </source>
</evidence>
<dbReference type="GO" id="GO:0005829">
    <property type="term" value="C:cytosol"/>
    <property type="evidence" value="ECO:0007669"/>
    <property type="project" value="TreeGrafter"/>
</dbReference>